<keyword evidence="1" id="KW-0812">Transmembrane</keyword>
<evidence type="ECO:0000313" key="9">
    <source>
        <dbReference type="Proteomes" id="UP000005239"/>
    </source>
</evidence>
<dbReference type="InterPro" id="IPR000800">
    <property type="entry name" value="Notch_dom"/>
</dbReference>
<sequence>MDTRAIGFCGTFCENRVPLLSEYEASSCNASRAALFANNRCNKECNTVECFFDGLDCHELPEYEIWMDLGSATQCLNSYGNDICDENCNSYMYGFDGGDCEKELRGMRKAKIHISLAVKPDEEAATAAWLEIFLAVTISMLITLIIGYDYNRMLDPSSSSSIFKDKKNRLVAAVEEGNVSSLTALLTGMTPLEAANAEDVAGNTVLHMAGA</sequence>
<dbReference type="AlphaFoldDB" id="A0A2A6BXL9"/>
<evidence type="ECO:0000313" key="8">
    <source>
        <dbReference type="EnsemblMetazoa" id="PPA46050.1"/>
    </source>
</evidence>
<keyword evidence="2" id="KW-0677">Repeat</keyword>
<keyword evidence="9" id="KW-1185">Reference proteome</keyword>
<name>A0A2A6BXL9_PRIPA</name>
<dbReference type="EnsemblMetazoa" id="PPA46050.1">
    <property type="protein sequence ID" value="PPA46050.1"/>
    <property type="gene ID" value="WBGene00284419"/>
</dbReference>
<dbReference type="Pfam" id="PF00066">
    <property type="entry name" value="Notch"/>
    <property type="match status" value="2"/>
</dbReference>
<keyword evidence="5" id="KW-1015">Disulfide bond</keyword>
<dbReference type="GO" id="GO:0012505">
    <property type="term" value="C:endomembrane system"/>
    <property type="evidence" value="ECO:0007669"/>
    <property type="project" value="UniProtKB-SubCell"/>
</dbReference>
<keyword evidence="3" id="KW-1133">Transmembrane helix</keyword>
<keyword evidence="6" id="KW-0325">Glycoprotein</keyword>
<evidence type="ECO:0000256" key="2">
    <source>
        <dbReference type="ARBA" id="ARBA00022737"/>
    </source>
</evidence>
<dbReference type="SUPFAM" id="SSF90193">
    <property type="entry name" value="Notch domain"/>
    <property type="match status" value="2"/>
</dbReference>
<reference evidence="9" key="1">
    <citation type="journal article" date="2008" name="Nat. Genet.">
        <title>The Pristionchus pacificus genome provides a unique perspective on nematode lifestyle and parasitism.</title>
        <authorList>
            <person name="Dieterich C."/>
            <person name="Clifton S.W."/>
            <person name="Schuster L.N."/>
            <person name="Chinwalla A."/>
            <person name="Delehaunty K."/>
            <person name="Dinkelacker I."/>
            <person name="Fulton L."/>
            <person name="Fulton R."/>
            <person name="Godfrey J."/>
            <person name="Minx P."/>
            <person name="Mitreva M."/>
            <person name="Roeseler W."/>
            <person name="Tian H."/>
            <person name="Witte H."/>
            <person name="Yang S.P."/>
            <person name="Wilson R.K."/>
            <person name="Sommer R.J."/>
        </authorList>
    </citation>
    <scope>NUCLEOTIDE SEQUENCE [LARGE SCALE GENOMIC DNA]</scope>
    <source>
        <strain evidence="9">PS312</strain>
    </source>
</reference>
<accession>A0A2A6BXL9</accession>
<protein>
    <submittedName>
        <fullName evidence="8">Uncharacterized protein</fullName>
    </submittedName>
</protein>
<dbReference type="InterPro" id="IPR035993">
    <property type="entry name" value="Notch-like_dom_sf"/>
</dbReference>
<accession>A0A8R1V415</accession>
<evidence type="ECO:0000256" key="5">
    <source>
        <dbReference type="ARBA" id="ARBA00023157"/>
    </source>
</evidence>
<keyword evidence="4" id="KW-0472">Membrane</keyword>
<dbReference type="Gene3D" id="4.10.470.20">
    <property type="match status" value="2"/>
</dbReference>
<evidence type="ECO:0000256" key="3">
    <source>
        <dbReference type="ARBA" id="ARBA00022989"/>
    </source>
</evidence>
<reference evidence="8" key="2">
    <citation type="submission" date="2022-06" db="UniProtKB">
        <authorList>
            <consortium name="EnsemblMetazoa"/>
        </authorList>
    </citation>
    <scope>IDENTIFICATION</scope>
    <source>
        <strain evidence="8">PS312</strain>
    </source>
</reference>
<dbReference type="OrthoDB" id="6774234at2759"/>
<dbReference type="Proteomes" id="UP000005239">
    <property type="component" value="Unassembled WGS sequence"/>
</dbReference>
<proteinExistence type="predicted"/>
<organism evidence="8 9">
    <name type="scientific">Pristionchus pacificus</name>
    <name type="common">Parasitic nematode worm</name>
    <dbReference type="NCBI Taxonomy" id="54126"/>
    <lineage>
        <taxon>Eukaryota</taxon>
        <taxon>Metazoa</taxon>
        <taxon>Ecdysozoa</taxon>
        <taxon>Nematoda</taxon>
        <taxon>Chromadorea</taxon>
        <taxon>Rhabditida</taxon>
        <taxon>Rhabditina</taxon>
        <taxon>Diplogasteromorpha</taxon>
        <taxon>Diplogasteroidea</taxon>
        <taxon>Neodiplogasteridae</taxon>
        <taxon>Pristionchus</taxon>
    </lineage>
</organism>
<dbReference type="SMART" id="SM00004">
    <property type="entry name" value="NL"/>
    <property type="match status" value="2"/>
</dbReference>
<comment type="subcellular location">
    <subcellularLocation>
        <location evidence="7">Endomembrane system</location>
        <topology evidence="7">Single-pass type I membrane protein</topology>
    </subcellularLocation>
</comment>
<evidence type="ECO:0000256" key="1">
    <source>
        <dbReference type="ARBA" id="ARBA00022692"/>
    </source>
</evidence>
<evidence type="ECO:0000256" key="7">
    <source>
        <dbReference type="ARBA" id="ARBA00046288"/>
    </source>
</evidence>
<evidence type="ECO:0000256" key="4">
    <source>
        <dbReference type="ARBA" id="ARBA00023136"/>
    </source>
</evidence>
<evidence type="ECO:0000256" key="6">
    <source>
        <dbReference type="ARBA" id="ARBA00023180"/>
    </source>
</evidence>
<gene>
    <name evidence="8" type="primary">WBGene00284419</name>
</gene>